<dbReference type="Pfam" id="PF10988">
    <property type="entry name" value="DUF2807"/>
    <property type="match status" value="1"/>
</dbReference>
<dbReference type="AlphaFoldDB" id="A0A1K1PE98"/>
<dbReference type="EMBL" id="FPIY01000002">
    <property type="protein sequence ID" value="SFW46112.1"/>
    <property type="molecule type" value="Genomic_DNA"/>
</dbReference>
<gene>
    <name evidence="2" type="ORF">SAMN05660313_01836</name>
</gene>
<feature type="domain" description="Putative auto-transporter adhesin head GIN" evidence="1">
    <location>
        <begin position="39"/>
        <end position="175"/>
    </location>
</feature>
<evidence type="ECO:0000313" key="3">
    <source>
        <dbReference type="Proteomes" id="UP000183257"/>
    </source>
</evidence>
<dbReference type="Proteomes" id="UP000183257">
    <property type="component" value="Unassembled WGS sequence"/>
</dbReference>
<dbReference type="RefSeq" id="WP_170854722.1">
    <property type="nucleotide sequence ID" value="NZ_FPIY01000002.1"/>
</dbReference>
<dbReference type="InterPro" id="IPR021255">
    <property type="entry name" value="DUF2807"/>
</dbReference>
<sequence length="273" mass="29799">MKKIILGILLLFTVVSVAQKKPKIKGSKTVIEVTNELPPFNAIAVSDGIQVEVKKAREESYNFIGDDNLMDVLKFEVVDSTLQISSFYRIVSKKKLLLTVNYINLNAITIVNGRIVMKDILTTDNLELNLQDGSRLALNTLADNVNISMTGNSSAELNVDCDAVTINQDQKSDLSIYVVAQDASLTMHGGADAKMQGAISNFSINLFGNAQLRAEELKGTAVIANLDESPDARIYASERFDLSSKAGSRTYLYGTPLITITDFLGASQLIKKE</sequence>
<keyword evidence="3" id="KW-1185">Reference proteome</keyword>
<reference evidence="3" key="1">
    <citation type="submission" date="2016-11" db="EMBL/GenBank/DDBJ databases">
        <authorList>
            <person name="Varghese N."/>
            <person name="Submissions S."/>
        </authorList>
    </citation>
    <scope>NUCLEOTIDE SEQUENCE [LARGE SCALE GENOMIC DNA]</scope>
    <source>
        <strain evidence="3">DSM 24786</strain>
    </source>
</reference>
<evidence type="ECO:0000313" key="2">
    <source>
        <dbReference type="EMBL" id="SFW46112.1"/>
    </source>
</evidence>
<dbReference type="Gene3D" id="2.160.20.120">
    <property type="match status" value="1"/>
</dbReference>
<accession>A0A1K1PE98</accession>
<dbReference type="STRING" id="76595.SAMN05660313_01836"/>
<protein>
    <submittedName>
        <fullName evidence="2">Putative auto-transporter adhesin, head GIN domain</fullName>
    </submittedName>
</protein>
<organism evidence="2 3">
    <name type="scientific">Cellulophaga fucicola</name>
    <dbReference type="NCBI Taxonomy" id="76595"/>
    <lineage>
        <taxon>Bacteria</taxon>
        <taxon>Pseudomonadati</taxon>
        <taxon>Bacteroidota</taxon>
        <taxon>Flavobacteriia</taxon>
        <taxon>Flavobacteriales</taxon>
        <taxon>Flavobacteriaceae</taxon>
        <taxon>Cellulophaga</taxon>
    </lineage>
</organism>
<proteinExistence type="predicted"/>
<name>A0A1K1PE98_9FLAO</name>
<evidence type="ECO:0000259" key="1">
    <source>
        <dbReference type="Pfam" id="PF10988"/>
    </source>
</evidence>